<dbReference type="InterPro" id="IPR016169">
    <property type="entry name" value="FAD-bd_PCMH_sub2"/>
</dbReference>
<dbReference type="Gene3D" id="3.30.43.10">
    <property type="entry name" value="Uridine Diphospho-n-acetylenolpyruvylglucosamine Reductase, domain 2"/>
    <property type="match status" value="1"/>
</dbReference>
<dbReference type="SUPFAM" id="SSF55103">
    <property type="entry name" value="FAD-linked oxidases, C-terminal domain"/>
    <property type="match status" value="1"/>
</dbReference>
<evidence type="ECO:0000256" key="3">
    <source>
        <dbReference type="ARBA" id="ARBA00011928"/>
    </source>
</evidence>
<comment type="similarity">
    <text evidence="2">Belongs to the oxygen-dependent FAD-linked oxidoreductase family.</text>
</comment>
<evidence type="ECO:0000313" key="10">
    <source>
        <dbReference type="Proteomes" id="UP000289340"/>
    </source>
</evidence>
<dbReference type="EC" id="1.5.99.12" evidence="3"/>
<dbReference type="InterPro" id="IPR016166">
    <property type="entry name" value="FAD-bd_PCMH"/>
</dbReference>
<dbReference type="InterPro" id="IPR006094">
    <property type="entry name" value="Oxid_FAD_bind_N"/>
</dbReference>
<evidence type="ECO:0000256" key="1">
    <source>
        <dbReference type="ARBA" id="ARBA00001974"/>
    </source>
</evidence>
<gene>
    <name evidence="9" type="ORF">D0Y65_023355</name>
</gene>
<comment type="catalytic activity">
    <reaction evidence="7">
        <text>N(6)-dimethylallyladenine + A + H2O = 3-methyl-2-butenal + adenine + AH2</text>
        <dbReference type="Rhea" id="RHEA:13625"/>
        <dbReference type="ChEBI" id="CHEBI:13193"/>
        <dbReference type="ChEBI" id="CHEBI:15377"/>
        <dbReference type="ChEBI" id="CHEBI:15825"/>
        <dbReference type="ChEBI" id="CHEBI:16708"/>
        <dbReference type="ChEBI" id="CHEBI:17499"/>
        <dbReference type="ChEBI" id="CHEBI:17660"/>
        <dbReference type="EC" id="1.5.99.12"/>
    </reaction>
</comment>
<dbReference type="PANTHER" id="PTHR13878:SF150">
    <property type="entry name" value="CYTOKININ DEHYDROGENASE"/>
    <property type="match status" value="1"/>
</dbReference>
<dbReference type="Proteomes" id="UP000289340">
    <property type="component" value="Chromosome 9"/>
</dbReference>
<dbReference type="PANTHER" id="PTHR13878">
    <property type="entry name" value="GULONOLACTONE OXIDASE"/>
    <property type="match status" value="1"/>
</dbReference>
<keyword evidence="10" id="KW-1185">Reference proteome</keyword>
<dbReference type="InterPro" id="IPR016167">
    <property type="entry name" value="FAD-bd_PCMH_sub1"/>
</dbReference>
<comment type="cofactor">
    <cofactor evidence="1">
        <name>FAD</name>
        <dbReference type="ChEBI" id="CHEBI:57692"/>
    </cofactor>
</comment>
<proteinExistence type="inferred from homology"/>
<dbReference type="InterPro" id="IPR016164">
    <property type="entry name" value="FAD-linked_Oxase-like_C"/>
</dbReference>
<dbReference type="PROSITE" id="PS51387">
    <property type="entry name" value="FAD_PCMH"/>
    <property type="match status" value="1"/>
</dbReference>
<dbReference type="Gramene" id="XM_028324035.1">
    <property type="protein sequence ID" value="XP_028179836.1"/>
    <property type="gene ID" value="LOC114366977"/>
</dbReference>
<dbReference type="InterPro" id="IPR036318">
    <property type="entry name" value="FAD-bd_PCMH-like_sf"/>
</dbReference>
<name>A0A445IY11_GLYSO</name>
<evidence type="ECO:0000256" key="4">
    <source>
        <dbReference type="ARBA" id="ARBA00022630"/>
    </source>
</evidence>
<accession>A0A445IY11</accession>
<reference evidence="9 10" key="1">
    <citation type="submission" date="2018-09" db="EMBL/GenBank/DDBJ databases">
        <title>A high-quality reference genome of wild soybean provides a powerful tool to mine soybean genomes.</title>
        <authorList>
            <person name="Xie M."/>
            <person name="Chung C.Y.L."/>
            <person name="Li M.-W."/>
            <person name="Wong F.-L."/>
            <person name="Chan T.-F."/>
            <person name="Lam H.-M."/>
        </authorList>
    </citation>
    <scope>NUCLEOTIDE SEQUENCE [LARGE SCALE GENOMIC DNA]</scope>
    <source>
        <strain evidence="10">cv. W05</strain>
        <tissue evidence="9">Hypocotyl of etiolated seedlings</tissue>
    </source>
</reference>
<keyword evidence="4" id="KW-0285">Flavoprotein</keyword>
<evidence type="ECO:0000313" key="9">
    <source>
        <dbReference type="EMBL" id="RZB90900.1"/>
    </source>
</evidence>
<dbReference type="SMR" id="A0A445IY11"/>
<dbReference type="Pfam" id="PF01565">
    <property type="entry name" value="FAD_binding_4"/>
    <property type="match status" value="1"/>
</dbReference>
<evidence type="ECO:0000256" key="2">
    <source>
        <dbReference type="ARBA" id="ARBA00005466"/>
    </source>
</evidence>
<dbReference type="Gene3D" id="3.40.462.10">
    <property type="entry name" value="FAD-linked oxidases, C-terminal domain"/>
    <property type="match status" value="1"/>
</dbReference>
<feature type="domain" description="FAD-binding PCMH-type" evidence="8">
    <location>
        <begin position="74"/>
        <end position="265"/>
    </location>
</feature>
<sequence>MVAGKYPSPTYFILLLITITRLISTVGKTSQWMKALTPPPELASVSLDDTIFSKLRNDPEALQGRASRDYGNLVREVPSAVFHPTSSSDIARLIKLSYNGSVPFKIAARGQGHSTRGQAMVRDGVVVDMAGFRERGNGEGIRVVMSVVVDPNNKNGYGYYYADVGGEQLWIDVLNATLEHGLAPMSWTDYLYLTVGGTLSNAGISGQTFRYGPQITTVRQMDVITGKGEFVTCSQQTNSELFHAVLGGLGQFGIITRARIALAPAPKRVKWVRLLYNDFSAFTKDQEQLISITRRKQNIALDYLEGLLLMHQGPINNWRSSFFPLADHARIISLVTKHSVLYCLEVAKYYDGQNENNVDKELKVLLQGLSYIPGFYYEKDVSYVEFLNRVRSGELKLQSQGLWDVPHPWLNLFIPKSQIMEFDSGVFKNIILKRNITTGPVLVYPMNRNKWDNRMSASIPDEDIFYTVGFLHSSGFDNWKAYDAQNKEILQFCNDSGIKVKQYLPHYRTQEDWTNHFGPKWRTFVERKHQFDPKMILSPGQRIFNN</sequence>
<dbReference type="InterPro" id="IPR016170">
    <property type="entry name" value="Cytok_DH_C_sf"/>
</dbReference>
<keyword evidence="6 9" id="KW-0560">Oxidoreductase</keyword>
<evidence type="ECO:0000256" key="5">
    <source>
        <dbReference type="ARBA" id="ARBA00022827"/>
    </source>
</evidence>
<dbReference type="SUPFAM" id="SSF56176">
    <property type="entry name" value="FAD-binding/transporter-associated domain-like"/>
    <property type="match status" value="1"/>
</dbReference>
<dbReference type="Gene3D" id="3.30.465.10">
    <property type="match status" value="1"/>
</dbReference>
<dbReference type="GO" id="GO:0009690">
    <property type="term" value="P:cytokinin metabolic process"/>
    <property type="evidence" value="ECO:0007669"/>
    <property type="project" value="InterPro"/>
</dbReference>
<organism evidence="9 10">
    <name type="scientific">Glycine soja</name>
    <name type="common">Wild soybean</name>
    <dbReference type="NCBI Taxonomy" id="3848"/>
    <lineage>
        <taxon>Eukaryota</taxon>
        <taxon>Viridiplantae</taxon>
        <taxon>Streptophyta</taxon>
        <taxon>Embryophyta</taxon>
        <taxon>Tracheophyta</taxon>
        <taxon>Spermatophyta</taxon>
        <taxon>Magnoliopsida</taxon>
        <taxon>eudicotyledons</taxon>
        <taxon>Gunneridae</taxon>
        <taxon>Pentapetalae</taxon>
        <taxon>rosids</taxon>
        <taxon>fabids</taxon>
        <taxon>Fabales</taxon>
        <taxon>Fabaceae</taxon>
        <taxon>Papilionoideae</taxon>
        <taxon>50 kb inversion clade</taxon>
        <taxon>NPAAA clade</taxon>
        <taxon>indigoferoid/millettioid clade</taxon>
        <taxon>Phaseoleae</taxon>
        <taxon>Glycine</taxon>
        <taxon>Glycine subgen. Soja</taxon>
    </lineage>
</organism>
<evidence type="ECO:0000256" key="6">
    <source>
        <dbReference type="ARBA" id="ARBA00023002"/>
    </source>
</evidence>
<dbReference type="InterPro" id="IPR006093">
    <property type="entry name" value="Oxy_OxRdtase_FAD_BS"/>
</dbReference>
<comment type="caution">
    <text evidence="9">The sequence shown here is derived from an EMBL/GenBank/DDBJ whole genome shotgun (WGS) entry which is preliminary data.</text>
</comment>
<dbReference type="AlphaFoldDB" id="A0A445IY11"/>
<evidence type="ECO:0000256" key="7">
    <source>
        <dbReference type="ARBA" id="ARBA00048224"/>
    </source>
</evidence>
<evidence type="ECO:0000259" key="8">
    <source>
        <dbReference type="PROSITE" id="PS51387"/>
    </source>
</evidence>
<dbReference type="EMBL" id="QZWG01000009">
    <property type="protein sequence ID" value="RZB90900.1"/>
    <property type="molecule type" value="Genomic_DNA"/>
</dbReference>
<keyword evidence="5" id="KW-0274">FAD</keyword>
<dbReference type="InterPro" id="IPR015345">
    <property type="entry name" value="Cytokinin_DH_FAD/cytokin-bd"/>
</dbReference>
<dbReference type="GO" id="GO:0071949">
    <property type="term" value="F:FAD binding"/>
    <property type="evidence" value="ECO:0007669"/>
    <property type="project" value="InterPro"/>
</dbReference>
<dbReference type="InterPro" id="IPR050432">
    <property type="entry name" value="FAD-linked_Oxidoreductases_BP"/>
</dbReference>
<dbReference type="Pfam" id="PF09265">
    <property type="entry name" value="Cytokin-bind"/>
    <property type="match status" value="1"/>
</dbReference>
<dbReference type="GO" id="GO:0019139">
    <property type="term" value="F:cytokinin dehydrogenase activity"/>
    <property type="evidence" value="ECO:0007669"/>
    <property type="project" value="UniProtKB-EC"/>
</dbReference>
<protein>
    <recommendedName>
        <fullName evidence="3">cytokinin dehydrogenase</fullName>
        <ecNumber evidence="3">1.5.99.12</ecNumber>
    </recommendedName>
</protein>
<dbReference type="PROSITE" id="PS00862">
    <property type="entry name" value="OX2_COVAL_FAD"/>
    <property type="match status" value="1"/>
</dbReference>
<dbReference type="FunFam" id="3.40.462.10:FF:000001">
    <property type="entry name" value="Cytokinin dehydrogenase 2"/>
    <property type="match status" value="1"/>
</dbReference>